<name>A0ACC1D5C8_9NEOP</name>
<accession>A0ACC1D5C8</accession>
<reference evidence="1 2" key="1">
    <citation type="journal article" date="2021" name="Front. Genet.">
        <title>Chromosome-Level Genome Assembly Reveals Significant Gene Expansion in the Toll and IMD Signaling Pathways of Dendrolimus kikuchii.</title>
        <authorList>
            <person name="Zhou J."/>
            <person name="Wu P."/>
            <person name="Xiong Z."/>
            <person name="Liu N."/>
            <person name="Zhao N."/>
            <person name="Ji M."/>
            <person name="Qiu Y."/>
            <person name="Yang B."/>
        </authorList>
    </citation>
    <scope>NUCLEOTIDE SEQUENCE [LARGE SCALE GENOMIC DNA]</scope>
    <source>
        <strain evidence="1">Ann1</strain>
    </source>
</reference>
<sequence length="106" mass="11847">MRADIILVIIVVISTRVLLNVAGKECEMYDSNGICLPPCPKGTNRYLPSCEDVAFSQRTCRQPVSRSLGVLCDYSSCECPDTQVWDEAAKKCVKVEYCSDQSKIKY</sequence>
<organism evidence="1 2">
    <name type="scientific">Dendrolimus kikuchii</name>
    <dbReference type="NCBI Taxonomy" id="765133"/>
    <lineage>
        <taxon>Eukaryota</taxon>
        <taxon>Metazoa</taxon>
        <taxon>Ecdysozoa</taxon>
        <taxon>Arthropoda</taxon>
        <taxon>Hexapoda</taxon>
        <taxon>Insecta</taxon>
        <taxon>Pterygota</taxon>
        <taxon>Neoptera</taxon>
        <taxon>Endopterygota</taxon>
        <taxon>Lepidoptera</taxon>
        <taxon>Glossata</taxon>
        <taxon>Ditrysia</taxon>
        <taxon>Bombycoidea</taxon>
        <taxon>Lasiocampidae</taxon>
        <taxon>Dendrolimus</taxon>
    </lineage>
</organism>
<protein>
    <submittedName>
        <fullName evidence="1">Uncharacterized protein</fullName>
    </submittedName>
</protein>
<comment type="caution">
    <text evidence="1">The sequence shown here is derived from an EMBL/GenBank/DDBJ whole genome shotgun (WGS) entry which is preliminary data.</text>
</comment>
<dbReference type="Proteomes" id="UP000824533">
    <property type="component" value="Linkage Group LG09"/>
</dbReference>
<evidence type="ECO:0000313" key="1">
    <source>
        <dbReference type="EMBL" id="KAJ0178798.1"/>
    </source>
</evidence>
<keyword evidence="2" id="KW-1185">Reference proteome</keyword>
<gene>
    <name evidence="1" type="ORF">K1T71_005573</name>
</gene>
<dbReference type="EMBL" id="CM034395">
    <property type="protein sequence ID" value="KAJ0178798.1"/>
    <property type="molecule type" value="Genomic_DNA"/>
</dbReference>
<proteinExistence type="predicted"/>
<evidence type="ECO:0000313" key="2">
    <source>
        <dbReference type="Proteomes" id="UP000824533"/>
    </source>
</evidence>